<keyword evidence="3" id="KW-1185">Reference proteome</keyword>
<gene>
    <name evidence="2" type="ORF">AB0A76_02140</name>
</gene>
<evidence type="ECO:0008006" key="4">
    <source>
        <dbReference type="Google" id="ProtNLM"/>
    </source>
</evidence>
<feature type="compositionally biased region" description="Low complexity" evidence="1">
    <location>
        <begin position="9"/>
        <end position="49"/>
    </location>
</feature>
<protein>
    <recommendedName>
        <fullName evidence="4">Tat pathway signal protein</fullName>
    </recommendedName>
</protein>
<dbReference type="EMBL" id="JBEZAM010000002">
    <property type="protein sequence ID" value="MEU7291997.1"/>
    <property type="molecule type" value="Genomic_DNA"/>
</dbReference>
<dbReference type="Gene3D" id="2.60.40.2700">
    <property type="match status" value="3"/>
</dbReference>
<evidence type="ECO:0000313" key="2">
    <source>
        <dbReference type="EMBL" id="MEU7291997.1"/>
    </source>
</evidence>
<organism evidence="2 3">
    <name type="scientific">Streptomyces exfoliatus</name>
    <name type="common">Streptomyces hydrogenans</name>
    <dbReference type="NCBI Taxonomy" id="1905"/>
    <lineage>
        <taxon>Bacteria</taxon>
        <taxon>Bacillati</taxon>
        <taxon>Actinomycetota</taxon>
        <taxon>Actinomycetes</taxon>
        <taxon>Kitasatosporales</taxon>
        <taxon>Streptomycetaceae</taxon>
        <taxon>Streptomyces</taxon>
    </lineage>
</organism>
<evidence type="ECO:0000256" key="1">
    <source>
        <dbReference type="SAM" id="MobiDB-lite"/>
    </source>
</evidence>
<name>A0ABV3CP66_STREX</name>
<evidence type="ECO:0000313" key="3">
    <source>
        <dbReference type="Proteomes" id="UP001551210"/>
    </source>
</evidence>
<dbReference type="Proteomes" id="UP001551210">
    <property type="component" value="Unassembled WGS sequence"/>
</dbReference>
<accession>A0ABV3CP66</accession>
<comment type="caution">
    <text evidence="2">The sequence shown here is derived from an EMBL/GenBank/DDBJ whole genome shotgun (WGS) entry which is preliminary data.</text>
</comment>
<proteinExistence type="predicted"/>
<sequence>MGAAIPSGTALAATPPITTTATTPSAAPAQEPEPTATTPEPTATAEPTPTAEPCPALPLTPLGAPGDALGAFTVGERETTCFTVTVEQPGLHRMLIAGQYEHPSLHSGETRVDCEDWGYRETWCELAAGTYTLQVYNSHWETITSHVSLVPLMNAPGCPAVAGTGYDTAPATGTGVGPTGVVCHSFTGAPGERITVDARRVDHGTVTSWITDGTGKRICPAYNSDDSDGCVLPEGSGGYRVLALVGDAEDGSASPYTVTVRRLSDPQGCVTAPVTAYGSAPAAAAPGTGCRTFTPAASGRYDVSSVSTSGEASGAEVYAADGTTVCAYGKNCALTAGAPYTVVTRDAVRVLDRTSPEGCTSGVTLAADVQGTFSAPGEVDCLHLPVPQGAHIAVLTDRAPDVTVVDANGTAFCVDDLTDGTCALGGTAPYRALVTERDPYEEGDDYRLVVHRTDTASACRTFLAGDFTADPVRMSVKNGAGAFADCLTVPAADHSARELVRIQKVSGTSAAEVSVLDATGRQVCAIRSYYGTFSTCALTPGLAHTVLVQGRDVPGEFALSRRDVTATARGCVPTPATAVGGPSTGGVPAAPGTFLCHQVTTASAADTLHLNVRDAQGSARQIAYDASGKAVCDYFAAGCAVTGSDRYQVLVEVPEDKTAAAAYRLDALRIGTSAGPAPECVKVPNVSYGFGPLTATLNEQRTAVCAVLPTASGDRFDLALTPAGTFEQSPTPWLYDRSTLRNGCHGSYSSEGQTYECGLPNAYPEASAPSTVVIGLPEKPAQISTAVRAAFTCTFPTCGLDERTVGTVGPGTLGRGKVTMTVNGSALHESTAVEVSDGAYSARSTTVSVAPDRRSMTVALDLTSAPLGSLNMSVFAHGMQYAKGSVTVVAALRATAVPSFTGTAVVGGTVTAKAGTWSPVPDGYAYQWKANGVAVAGATAAAYTIPAALQGKQLSVAVTARKTGHPVVTATSTAVVVKGVAPKPTKVPYFTGATRVGSKVTAVVGTWSPAPTSYAYQWRANGVAISGATGSSYVPAAAVLGKKLTVTVTAHRTGHLSGAYTTAGYTVATGLAPKATAAPYVTGTVRVGRTLTLNRGTWTPAPTSYTYQWYANGRAITGATRTTFTPTSAQRGLRITVKVTAQRTGHYSGVAWTTSTVAVAG</sequence>
<reference evidence="2 3" key="1">
    <citation type="submission" date="2024-06" db="EMBL/GenBank/DDBJ databases">
        <title>The Natural Products Discovery Center: Release of the First 8490 Sequenced Strains for Exploring Actinobacteria Biosynthetic Diversity.</title>
        <authorList>
            <person name="Kalkreuter E."/>
            <person name="Kautsar S.A."/>
            <person name="Yang D."/>
            <person name="Bader C.D."/>
            <person name="Teijaro C.N."/>
            <person name="Fluegel L."/>
            <person name="Davis C.M."/>
            <person name="Simpson J.R."/>
            <person name="Lauterbach L."/>
            <person name="Steele A.D."/>
            <person name="Gui C."/>
            <person name="Meng S."/>
            <person name="Li G."/>
            <person name="Viehrig K."/>
            <person name="Ye F."/>
            <person name="Su P."/>
            <person name="Kiefer A.F."/>
            <person name="Nichols A."/>
            <person name="Cepeda A.J."/>
            <person name="Yan W."/>
            <person name="Fan B."/>
            <person name="Jiang Y."/>
            <person name="Adhikari A."/>
            <person name="Zheng C.-J."/>
            <person name="Schuster L."/>
            <person name="Cowan T.M."/>
            <person name="Smanski M.J."/>
            <person name="Chevrette M.G."/>
            <person name="De Carvalho L.P.S."/>
            <person name="Shen B."/>
        </authorList>
    </citation>
    <scope>NUCLEOTIDE SEQUENCE [LARGE SCALE GENOMIC DNA]</scope>
    <source>
        <strain evidence="2 3">NPDC045705</strain>
    </source>
</reference>
<feature type="region of interest" description="Disordered" evidence="1">
    <location>
        <begin position="1"/>
        <end position="62"/>
    </location>
</feature>
<dbReference type="RefSeq" id="WP_359203522.1">
    <property type="nucleotide sequence ID" value="NZ_JBEZAM010000002.1"/>
</dbReference>